<evidence type="ECO:0000256" key="10">
    <source>
        <dbReference type="PIRSR" id="PIRSR602401-1"/>
    </source>
</evidence>
<feature type="binding site" description="axial binding residue" evidence="10">
    <location>
        <position position="588"/>
    </location>
    <ligand>
        <name>heme</name>
        <dbReference type="ChEBI" id="CHEBI:30413"/>
    </ligand>
    <ligandPart>
        <name>Fe</name>
        <dbReference type="ChEBI" id="CHEBI:18248"/>
    </ligandPart>
</feature>
<dbReference type="InterPro" id="IPR036396">
    <property type="entry name" value="Cyt_P450_sf"/>
</dbReference>
<evidence type="ECO:0000256" key="8">
    <source>
        <dbReference type="ARBA" id="ARBA00023033"/>
    </source>
</evidence>
<dbReference type="PANTHER" id="PTHR24300">
    <property type="entry name" value="CYTOCHROME P450 508A4-RELATED"/>
    <property type="match status" value="1"/>
</dbReference>
<keyword evidence="7 10" id="KW-0408">Iron</keyword>
<dbReference type="GO" id="GO:0016020">
    <property type="term" value="C:membrane"/>
    <property type="evidence" value="ECO:0007669"/>
    <property type="project" value="UniProtKB-SubCell"/>
</dbReference>
<evidence type="ECO:0000256" key="2">
    <source>
        <dbReference type="ARBA" id="ARBA00004370"/>
    </source>
</evidence>
<keyword evidence="4 10" id="KW-0349">Heme</keyword>
<dbReference type="InterPro" id="IPR002401">
    <property type="entry name" value="Cyt_P450_E_grp-I"/>
</dbReference>
<dbReference type="GO" id="GO:0016712">
    <property type="term" value="F:oxidoreductase activity, acting on paired donors, with incorporation or reduction of molecular oxygen, reduced flavin or flavoprotein as one donor, and incorporation of one atom of oxygen"/>
    <property type="evidence" value="ECO:0007669"/>
    <property type="project" value="TreeGrafter"/>
</dbReference>
<keyword evidence="12" id="KW-0812">Transmembrane</keyword>
<comment type="similarity">
    <text evidence="3 11">Belongs to the cytochrome P450 family.</text>
</comment>
<dbReference type="InterPro" id="IPR050182">
    <property type="entry name" value="Cytochrome_P450_fam2"/>
</dbReference>
<dbReference type="InterPro" id="IPR001128">
    <property type="entry name" value="Cyt_P450"/>
</dbReference>
<keyword evidence="9 12" id="KW-0472">Membrane</keyword>
<dbReference type="EMBL" id="OZ035824">
    <property type="protein sequence ID" value="CAL1592035.1"/>
    <property type="molecule type" value="Genomic_DNA"/>
</dbReference>
<dbReference type="SUPFAM" id="SSF48264">
    <property type="entry name" value="Cytochrome P450"/>
    <property type="match status" value="2"/>
</dbReference>
<dbReference type="GO" id="GO:0020037">
    <property type="term" value="F:heme binding"/>
    <property type="evidence" value="ECO:0007669"/>
    <property type="project" value="InterPro"/>
</dbReference>
<evidence type="ECO:0000313" key="13">
    <source>
        <dbReference type="EMBL" id="CAL1592035.1"/>
    </source>
</evidence>
<evidence type="ECO:0000256" key="9">
    <source>
        <dbReference type="ARBA" id="ARBA00023136"/>
    </source>
</evidence>
<comment type="cofactor">
    <cofactor evidence="1 10">
        <name>heme</name>
        <dbReference type="ChEBI" id="CHEBI:30413"/>
    </cofactor>
</comment>
<evidence type="ECO:0000256" key="4">
    <source>
        <dbReference type="ARBA" id="ARBA00022617"/>
    </source>
</evidence>
<name>A0AAV2KVH1_KNICA</name>
<dbReference type="GO" id="GO:0005506">
    <property type="term" value="F:iron ion binding"/>
    <property type="evidence" value="ECO:0007669"/>
    <property type="project" value="InterPro"/>
</dbReference>
<accession>A0AAV2KVH1</accession>
<dbReference type="Pfam" id="PF00067">
    <property type="entry name" value="p450"/>
    <property type="match status" value="2"/>
</dbReference>
<evidence type="ECO:0000256" key="5">
    <source>
        <dbReference type="ARBA" id="ARBA00022723"/>
    </source>
</evidence>
<evidence type="ECO:0000256" key="11">
    <source>
        <dbReference type="RuleBase" id="RU000461"/>
    </source>
</evidence>
<gene>
    <name evidence="13" type="ORF">KC01_LOCUS21350</name>
</gene>
<comment type="subcellular location">
    <subcellularLocation>
        <location evidence="2">Membrane</location>
    </subcellularLocation>
</comment>
<dbReference type="GO" id="GO:0006805">
    <property type="term" value="P:xenobiotic metabolic process"/>
    <property type="evidence" value="ECO:0007669"/>
    <property type="project" value="TreeGrafter"/>
</dbReference>
<evidence type="ECO:0000256" key="7">
    <source>
        <dbReference type="ARBA" id="ARBA00023004"/>
    </source>
</evidence>
<dbReference type="PRINTS" id="PR00385">
    <property type="entry name" value="P450"/>
</dbReference>
<dbReference type="PRINTS" id="PR00463">
    <property type="entry name" value="EP450I"/>
</dbReference>
<dbReference type="FunFam" id="1.10.630.10:FF:000004">
    <property type="entry name" value="cytochrome P450 2D15 isoform X1"/>
    <property type="match status" value="1"/>
</dbReference>
<evidence type="ECO:0000313" key="14">
    <source>
        <dbReference type="Proteomes" id="UP001497482"/>
    </source>
</evidence>
<sequence>MFHNIASNVMSQVLLNKRFKYNDEFTRKYVDSFITVNNMIYGRWSFLYDTFHWTLKSMTSSVISEHKETRVPGQPRDFVDCYLDEMDKRVHTSFCPEELLMSCINLHTAGSDTASNTLLTGFLYLMTRPHIQAPLSSLPSLTRFDCIIQAPRSYLTMLIAVLLLVICVFFVITLLKSGRPKNFPPGPTPLPLLGNIHNLSPTNPMKDMEKLRKTYGNVYSLYIGRRAAVVVSGLQALKEMLVNKGVDFAGRPQDMFMNDVVEHRGVVLADYGQSWKDHRRFALTTMRNFGMGKQSMEQRILEEVQYTVENLEKNTGKTLSPDVMFHSIASNIVSLVLFGSRYEHDNKIITTLVDSFDDVNKTLNGPWAFLYDSFHFVRYLPLPFTKAFKARQTVRDILMPIIYEHQKNRVQGDPQDLVDCYLDELEKRGDDGSSFCIEELFMFCVNLYGAGTDTTSSTLLTGFLYLMTKPHIQERCQQEIDSVLEAKDIISCEDRVDMPYVQAVIHEIQRLADVVPLSVLHTSTKDTQLMGYCIPKGTIVFPNLSSALSEEGQWKFPHEFNPENFLNDKGEFVKPPAFMVFSAGPRVCMGESLARMELFLILVTLLRRFRFVWPEDAGEPDYELVFGITVCPKPYRMKVELRPAQ</sequence>
<keyword evidence="14" id="KW-1185">Reference proteome</keyword>
<keyword evidence="6 11" id="KW-0560">Oxidoreductase</keyword>
<organism evidence="13 14">
    <name type="scientific">Knipowitschia caucasica</name>
    <name type="common">Caucasian dwarf goby</name>
    <name type="synonym">Pomatoschistus caucasicus</name>
    <dbReference type="NCBI Taxonomy" id="637954"/>
    <lineage>
        <taxon>Eukaryota</taxon>
        <taxon>Metazoa</taxon>
        <taxon>Chordata</taxon>
        <taxon>Craniata</taxon>
        <taxon>Vertebrata</taxon>
        <taxon>Euteleostomi</taxon>
        <taxon>Actinopterygii</taxon>
        <taxon>Neopterygii</taxon>
        <taxon>Teleostei</taxon>
        <taxon>Neoteleostei</taxon>
        <taxon>Acanthomorphata</taxon>
        <taxon>Gobiaria</taxon>
        <taxon>Gobiiformes</taxon>
        <taxon>Gobioidei</taxon>
        <taxon>Gobiidae</taxon>
        <taxon>Gobiinae</taxon>
        <taxon>Knipowitschia</taxon>
    </lineage>
</organism>
<keyword evidence="12" id="KW-1133">Transmembrane helix</keyword>
<evidence type="ECO:0000256" key="1">
    <source>
        <dbReference type="ARBA" id="ARBA00001971"/>
    </source>
</evidence>
<reference evidence="13 14" key="1">
    <citation type="submission" date="2024-04" db="EMBL/GenBank/DDBJ databases">
        <authorList>
            <person name="Waldvogel A.-M."/>
            <person name="Schoenle A."/>
        </authorList>
    </citation>
    <scope>NUCLEOTIDE SEQUENCE [LARGE SCALE GENOMIC DNA]</scope>
</reference>
<dbReference type="GO" id="GO:0006082">
    <property type="term" value="P:organic acid metabolic process"/>
    <property type="evidence" value="ECO:0007669"/>
    <property type="project" value="TreeGrafter"/>
</dbReference>
<protein>
    <recommendedName>
        <fullName evidence="15">Cytochrome P450</fullName>
    </recommendedName>
</protein>
<dbReference type="GO" id="GO:0005737">
    <property type="term" value="C:cytoplasm"/>
    <property type="evidence" value="ECO:0007669"/>
    <property type="project" value="TreeGrafter"/>
</dbReference>
<proteinExistence type="inferred from homology"/>
<dbReference type="Gene3D" id="1.10.630.10">
    <property type="entry name" value="Cytochrome P450"/>
    <property type="match status" value="2"/>
</dbReference>
<dbReference type="InterPro" id="IPR017972">
    <property type="entry name" value="Cyt_P450_CS"/>
</dbReference>
<evidence type="ECO:0000256" key="3">
    <source>
        <dbReference type="ARBA" id="ARBA00010617"/>
    </source>
</evidence>
<evidence type="ECO:0000256" key="12">
    <source>
        <dbReference type="SAM" id="Phobius"/>
    </source>
</evidence>
<feature type="transmembrane region" description="Helical" evidence="12">
    <location>
        <begin position="154"/>
        <end position="175"/>
    </location>
</feature>
<dbReference type="PANTHER" id="PTHR24300:SF327">
    <property type="entry name" value="CYTOCHROME P450 2F2-RELATED"/>
    <property type="match status" value="1"/>
</dbReference>
<dbReference type="Proteomes" id="UP001497482">
    <property type="component" value="Chromosome 2"/>
</dbReference>
<evidence type="ECO:0000256" key="6">
    <source>
        <dbReference type="ARBA" id="ARBA00023002"/>
    </source>
</evidence>
<keyword evidence="5 10" id="KW-0479">Metal-binding</keyword>
<keyword evidence="8 11" id="KW-0503">Monooxygenase</keyword>
<dbReference type="PROSITE" id="PS00086">
    <property type="entry name" value="CYTOCHROME_P450"/>
    <property type="match status" value="1"/>
</dbReference>
<dbReference type="AlphaFoldDB" id="A0AAV2KVH1"/>
<evidence type="ECO:0008006" key="15">
    <source>
        <dbReference type="Google" id="ProtNLM"/>
    </source>
</evidence>